<evidence type="ECO:0000256" key="2">
    <source>
        <dbReference type="ARBA" id="ARBA00022801"/>
    </source>
</evidence>
<dbReference type="AlphaFoldDB" id="A0A2U3B657"/>
<dbReference type="SUPFAM" id="SSF52540">
    <property type="entry name" value="P-loop containing nucleoside triphosphate hydrolases"/>
    <property type="match status" value="1"/>
</dbReference>
<keyword evidence="3 5" id="KW-0347">Helicase</keyword>
<dbReference type="Gene3D" id="3.40.50.300">
    <property type="entry name" value="P-loop containing nucleotide triphosphate hydrolases"/>
    <property type="match status" value="2"/>
</dbReference>
<keyword evidence="4 5" id="KW-0067">ATP-binding</keyword>
<name>A0A2U3B657_9VIBR</name>
<accession>A0A2U3B657</accession>
<keyword evidence="8" id="KW-1185">Reference proteome</keyword>
<dbReference type="InterPro" id="IPR013986">
    <property type="entry name" value="DExx_box_DNA_helicase_dom_sf"/>
</dbReference>
<proteinExistence type="predicted"/>
<dbReference type="Proteomes" id="UP000245362">
    <property type="component" value="Unassembled WGS sequence"/>
</dbReference>
<evidence type="ECO:0000313" key="7">
    <source>
        <dbReference type="EMBL" id="PWI32267.1"/>
    </source>
</evidence>
<gene>
    <name evidence="7" type="ORF">DI392_16475</name>
</gene>
<evidence type="ECO:0000259" key="6">
    <source>
        <dbReference type="PROSITE" id="PS51198"/>
    </source>
</evidence>
<dbReference type="GO" id="GO:0003677">
    <property type="term" value="F:DNA binding"/>
    <property type="evidence" value="ECO:0007669"/>
    <property type="project" value="InterPro"/>
</dbReference>
<keyword evidence="2 5" id="KW-0378">Hydrolase</keyword>
<protein>
    <submittedName>
        <fullName evidence="7">ATP-dependent helicase</fullName>
    </submittedName>
</protein>
<dbReference type="InterPro" id="IPR027417">
    <property type="entry name" value="P-loop_NTPase"/>
</dbReference>
<dbReference type="GO" id="GO:0000725">
    <property type="term" value="P:recombinational repair"/>
    <property type="evidence" value="ECO:0007669"/>
    <property type="project" value="TreeGrafter"/>
</dbReference>
<comment type="caution">
    <text evidence="7">The sequence shown here is derived from an EMBL/GenBank/DDBJ whole genome shotgun (WGS) entry which is preliminary data.</text>
</comment>
<dbReference type="GO" id="GO:0016887">
    <property type="term" value="F:ATP hydrolysis activity"/>
    <property type="evidence" value="ECO:0007669"/>
    <property type="project" value="RHEA"/>
</dbReference>
<organism evidence="7 8">
    <name type="scientific">Vibrio albus</name>
    <dbReference type="NCBI Taxonomy" id="2200953"/>
    <lineage>
        <taxon>Bacteria</taxon>
        <taxon>Pseudomonadati</taxon>
        <taxon>Pseudomonadota</taxon>
        <taxon>Gammaproteobacteria</taxon>
        <taxon>Vibrionales</taxon>
        <taxon>Vibrionaceae</taxon>
        <taxon>Vibrio</taxon>
    </lineage>
</organism>
<dbReference type="Pfam" id="PF00580">
    <property type="entry name" value="UvrD-helicase"/>
    <property type="match status" value="1"/>
</dbReference>
<dbReference type="GO" id="GO:0005524">
    <property type="term" value="F:ATP binding"/>
    <property type="evidence" value="ECO:0007669"/>
    <property type="project" value="UniProtKB-UniRule"/>
</dbReference>
<evidence type="ECO:0000256" key="5">
    <source>
        <dbReference type="PROSITE-ProRule" id="PRU00560"/>
    </source>
</evidence>
<dbReference type="Gene3D" id="1.10.10.160">
    <property type="match status" value="1"/>
</dbReference>
<dbReference type="PANTHER" id="PTHR11070:SF3">
    <property type="entry name" value="DNA 3'-5' HELICASE"/>
    <property type="match status" value="1"/>
</dbReference>
<dbReference type="RefSeq" id="WP_109320792.1">
    <property type="nucleotide sequence ID" value="NZ_QFWT01000010.1"/>
</dbReference>
<dbReference type="InterPro" id="IPR000212">
    <property type="entry name" value="DNA_helicase_UvrD/REP"/>
</dbReference>
<dbReference type="OrthoDB" id="384988at2"/>
<evidence type="ECO:0000313" key="8">
    <source>
        <dbReference type="Proteomes" id="UP000245362"/>
    </source>
</evidence>
<evidence type="ECO:0000256" key="1">
    <source>
        <dbReference type="ARBA" id="ARBA00022741"/>
    </source>
</evidence>
<dbReference type="EMBL" id="QFWT01000010">
    <property type="protein sequence ID" value="PWI32267.1"/>
    <property type="molecule type" value="Genomic_DNA"/>
</dbReference>
<sequence length="589" mass="67747">MCINTITSESVIKAIDDEFRISAGPGAGKTHWLISHISNVVSNSTRLGKFGKVACITYTNIAADTINSRLGNSSQHTEVSTLHSFLYRHIIKPYASFLPSEYELSFEKIDGHDDHYVSLKRINDWLSNHKSKAKFKHPYTINQLQKLKNNQGALSNWIRTIYWSMDQESNLELKCKSKEAYYSESGKRKYISNKIIDALSEDLITYKKIFWRKGVLHHDDILYFSYKLIEENPFIITVIKSKFPYIFIDEFQDTNPIQSKIISRIKEIGVIVGVIGDKAQSIYGFQGATPNDFDNFISPRTTQYTISQNRRSTSSIIDVLNHIREDIEQTPYRLENGALPQLLVGPIYGAYEYLKGNLGGGEIQIISRNNISVYNLNRIFNGGVSDVNPIDEIRNIDSNTERKNKIINCITALFFANNFRFKDAVAEIEKNFREILDEDIKRKKALDSLFTLTANRSEFEEKNIYEFFVFIKENIHSSISKLTDRGKQKPVYERILYKDIINQLCTSGEMGDIKTIHKTKGDDFDNVLVHLPDEKSLDFLINPDLENNEEHRVYYVAVSRAKDGLFISVPTLKRKDKEKLTSLFKIVDL</sequence>
<feature type="domain" description="UvrD-like helicase ATP-binding" evidence="6">
    <location>
        <begin position="2"/>
        <end position="313"/>
    </location>
</feature>
<dbReference type="InterPro" id="IPR014016">
    <property type="entry name" value="UvrD-like_ATP-bd"/>
</dbReference>
<evidence type="ECO:0000256" key="4">
    <source>
        <dbReference type="ARBA" id="ARBA00022840"/>
    </source>
</evidence>
<dbReference type="GO" id="GO:0043138">
    <property type="term" value="F:3'-5' DNA helicase activity"/>
    <property type="evidence" value="ECO:0007669"/>
    <property type="project" value="UniProtKB-EC"/>
</dbReference>
<feature type="binding site" evidence="5">
    <location>
        <begin position="23"/>
        <end position="30"/>
    </location>
    <ligand>
        <name>ATP</name>
        <dbReference type="ChEBI" id="CHEBI:30616"/>
    </ligand>
</feature>
<evidence type="ECO:0000256" key="3">
    <source>
        <dbReference type="ARBA" id="ARBA00022806"/>
    </source>
</evidence>
<dbReference type="GO" id="GO:0005829">
    <property type="term" value="C:cytosol"/>
    <property type="evidence" value="ECO:0007669"/>
    <property type="project" value="TreeGrafter"/>
</dbReference>
<dbReference type="PROSITE" id="PS51198">
    <property type="entry name" value="UVRD_HELICASE_ATP_BIND"/>
    <property type="match status" value="1"/>
</dbReference>
<dbReference type="PANTHER" id="PTHR11070">
    <property type="entry name" value="UVRD / RECB / PCRA DNA HELICASE FAMILY MEMBER"/>
    <property type="match status" value="1"/>
</dbReference>
<reference evidence="7 8" key="1">
    <citation type="submission" date="2018-05" db="EMBL/GenBank/DDBJ databases">
        <title>Vibrio limimaris sp. nov., isolated from marine sediment.</title>
        <authorList>
            <person name="Li C.-M."/>
        </authorList>
    </citation>
    <scope>NUCLEOTIDE SEQUENCE [LARGE SCALE GENOMIC DNA]</scope>
    <source>
        <strain evidence="7 8">E4404</strain>
    </source>
</reference>
<keyword evidence="1 5" id="KW-0547">Nucleotide-binding</keyword>